<organism evidence="1 2">
    <name type="scientific">Atopomonas hussainii</name>
    <dbReference type="NCBI Taxonomy" id="1429083"/>
    <lineage>
        <taxon>Bacteria</taxon>
        <taxon>Pseudomonadati</taxon>
        <taxon>Pseudomonadota</taxon>
        <taxon>Gammaproteobacteria</taxon>
        <taxon>Pseudomonadales</taxon>
        <taxon>Pseudomonadaceae</taxon>
        <taxon>Atopomonas</taxon>
    </lineage>
</organism>
<evidence type="ECO:0008006" key="3">
    <source>
        <dbReference type="Google" id="ProtNLM"/>
    </source>
</evidence>
<dbReference type="OrthoDB" id="6984827at2"/>
<dbReference type="Proteomes" id="UP000185766">
    <property type="component" value="Unassembled WGS sequence"/>
</dbReference>
<sequence length="458" mass="52316">MNLQSLHLDVPELLPHNPRPLNEWVEYLQAMPEQDDRSLARVTHELNQTPLNLLERQRLLQNLTDRFAKRGHQLVDRPPNETLLDWSEHLASGYKRLLLQILQGRQPSQAHLAWCLFMIMQYLVQAILRHLQRYQEPHENLWRDCHLIYLLAEHHGCLDEPLSVPFAPTPASSLRGAYQQALLLALSSPFHLSSHELHELFTALAPFAGQARLEQFNPLNRSGPWIDMGGKGPTRQLQEIDPEDQTLRQLNLAAALVAARQSSPLRSEEQNRLLEHAVKHWQNSEQREHERHEREAPCSLIMGLTAIYSQITQGSMPSLEGVLCDTSPGGARIRLTANGLHLPVGQLVWMQSGSLRVLTLVQWRHQDDSTLHVGLRYLKGSVRPALIRRTPETRAHHALLLSTPQPGQNWEHSLWLGAGEFTLQEDVLIELEGKNHQNIHLATPSHTTRWVSRHPLTL</sequence>
<dbReference type="STRING" id="1429083.GCA_001885685_02021"/>
<reference evidence="1 2" key="1">
    <citation type="submission" date="2016-10" db="EMBL/GenBank/DDBJ databases">
        <authorList>
            <person name="de Groot N.N."/>
        </authorList>
    </citation>
    <scope>NUCLEOTIDE SEQUENCE [LARGE SCALE GENOMIC DNA]</scope>
    <source>
        <strain evidence="1 2">JCM 19513</strain>
    </source>
</reference>
<dbReference type="EMBL" id="FOAS01000011">
    <property type="protein sequence ID" value="SEL34942.1"/>
    <property type="molecule type" value="Genomic_DNA"/>
</dbReference>
<accession>A0A1H7PGP9</accession>
<dbReference type="AlphaFoldDB" id="A0A1H7PGP9"/>
<proteinExistence type="predicted"/>
<dbReference type="RefSeq" id="WP_071871246.1">
    <property type="nucleotide sequence ID" value="NZ_FOAS01000011.1"/>
</dbReference>
<evidence type="ECO:0000313" key="1">
    <source>
        <dbReference type="EMBL" id="SEL34942.1"/>
    </source>
</evidence>
<name>A0A1H7PGP9_9GAMM</name>
<protein>
    <recommendedName>
        <fullName evidence="3">PilZ domain-containing protein</fullName>
    </recommendedName>
</protein>
<evidence type="ECO:0000313" key="2">
    <source>
        <dbReference type="Proteomes" id="UP000185766"/>
    </source>
</evidence>
<gene>
    <name evidence="1" type="ORF">SAMN05216214_11115</name>
</gene>
<keyword evidence="2" id="KW-1185">Reference proteome</keyword>